<sequence>MSSESHSTDESRILQKGNRYCQIQRCRCHCFPEYGIFPPGDREQLKDYWKGPDQKGSTPTPVKSRGQFPKTFLHLELLGSNLYSFVAKQGGTQKCKRCPGPPSEGFLF</sequence>
<evidence type="ECO:0000313" key="2">
    <source>
        <dbReference type="EMBL" id="KAF8782436.1"/>
    </source>
</evidence>
<reference evidence="2" key="2">
    <citation type="submission" date="2020-06" db="EMBL/GenBank/DDBJ databases">
        <authorList>
            <person name="Sheffer M."/>
        </authorList>
    </citation>
    <scope>NUCLEOTIDE SEQUENCE</scope>
</reference>
<evidence type="ECO:0000256" key="1">
    <source>
        <dbReference type="SAM" id="MobiDB-lite"/>
    </source>
</evidence>
<gene>
    <name evidence="2" type="ORF">HNY73_012722</name>
</gene>
<keyword evidence="3" id="KW-1185">Reference proteome</keyword>
<proteinExistence type="predicted"/>
<dbReference type="EMBL" id="JABXBU010001863">
    <property type="protein sequence ID" value="KAF8782436.1"/>
    <property type="molecule type" value="Genomic_DNA"/>
</dbReference>
<dbReference type="Proteomes" id="UP000807504">
    <property type="component" value="Unassembled WGS sequence"/>
</dbReference>
<feature type="region of interest" description="Disordered" evidence="1">
    <location>
        <begin position="45"/>
        <end position="65"/>
    </location>
</feature>
<accession>A0A8T0EVU0</accession>
<organism evidence="2 3">
    <name type="scientific">Argiope bruennichi</name>
    <name type="common">Wasp spider</name>
    <name type="synonym">Aranea bruennichi</name>
    <dbReference type="NCBI Taxonomy" id="94029"/>
    <lineage>
        <taxon>Eukaryota</taxon>
        <taxon>Metazoa</taxon>
        <taxon>Ecdysozoa</taxon>
        <taxon>Arthropoda</taxon>
        <taxon>Chelicerata</taxon>
        <taxon>Arachnida</taxon>
        <taxon>Araneae</taxon>
        <taxon>Araneomorphae</taxon>
        <taxon>Entelegynae</taxon>
        <taxon>Araneoidea</taxon>
        <taxon>Araneidae</taxon>
        <taxon>Argiope</taxon>
    </lineage>
</organism>
<dbReference type="AlphaFoldDB" id="A0A8T0EVU0"/>
<evidence type="ECO:0000313" key="3">
    <source>
        <dbReference type="Proteomes" id="UP000807504"/>
    </source>
</evidence>
<reference evidence="2" key="1">
    <citation type="journal article" date="2020" name="bioRxiv">
        <title>Chromosome-level reference genome of the European wasp spider Argiope bruennichi: a resource for studies on range expansion and evolutionary adaptation.</title>
        <authorList>
            <person name="Sheffer M.M."/>
            <person name="Hoppe A."/>
            <person name="Krehenwinkel H."/>
            <person name="Uhl G."/>
            <person name="Kuss A.W."/>
            <person name="Jensen L."/>
            <person name="Jensen C."/>
            <person name="Gillespie R.G."/>
            <person name="Hoff K.J."/>
            <person name="Prost S."/>
        </authorList>
    </citation>
    <scope>NUCLEOTIDE SEQUENCE</scope>
</reference>
<name>A0A8T0EVU0_ARGBR</name>
<protein>
    <submittedName>
        <fullName evidence="2">Uncharacterized protein</fullName>
    </submittedName>
</protein>
<comment type="caution">
    <text evidence="2">The sequence shown here is derived from an EMBL/GenBank/DDBJ whole genome shotgun (WGS) entry which is preliminary data.</text>
</comment>